<keyword evidence="3 6" id="KW-0731">Sigma factor</keyword>
<evidence type="ECO:0000313" key="9">
    <source>
        <dbReference type="EMBL" id="OUM91151.1"/>
    </source>
</evidence>
<name>A0A1Y3PUX5_9BACI</name>
<dbReference type="InterPro" id="IPR036388">
    <property type="entry name" value="WH-like_DNA-bd_sf"/>
</dbReference>
<dbReference type="PROSITE" id="PS01063">
    <property type="entry name" value="SIGMA70_ECF"/>
    <property type="match status" value="1"/>
</dbReference>
<keyword evidence="2 6" id="KW-0805">Transcription regulation</keyword>
<dbReference type="Pfam" id="PF08281">
    <property type="entry name" value="Sigma70_r4_2"/>
    <property type="match status" value="1"/>
</dbReference>
<dbReference type="SUPFAM" id="SSF88946">
    <property type="entry name" value="Sigma2 domain of RNA polymerase sigma factors"/>
    <property type="match status" value="1"/>
</dbReference>
<keyword evidence="5 6" id="KW-0804">Transcription</keyword>
<evidence type="ECO:0000259" key="8">
    <source>
        <dbReference type="Pfam" id="PF08281"/>
    </source>
</evidence>
<evidence type="ECO:0000256" key="5">
    <source>
        <dbReference type="ARBA" id="ARBA00023163"/>
    </source>
</evidence>
<accession>A0A1Y3PUX5</accession>
<evidence type="ECO:0000256" key="2">
    <source>
        <dbReference type="ARBA" id="ARBA00023015"/>
    </source>
</evidence>
<evidence type="ECO:0000256" key="4">
    <source>
        <dbReference type="ARBA" id="ARBA00023125"/>
    </source>
</evidence>
<dbReference type="PANTHER" id="PTHR43133">
    <property type="entry name" value="RNA POLYMERASE ECF-TYPE SIGMA FACTO"/>
    <property type="match status" value="1"/>
</dbReference>
<dbReference type="GO" id="GO:0016987">
    <property type="term" value="F:sigma factor activity"/>
    <property type="evidence" value="ECO:0007669"/>
    <property type="project" value="UniProtKB-KW"/>
</dbReference>
<dbReference type="EMBL" id="LZRT01000004">
    <property type="protein sequence ID" value="OUM91151.1"/>
    <property type="molecule type" value="Genomic_DNA"/>
</dbReference>
<dbReference type="InterPro" id="IPR013249">
    <property type="entry name" value="RNA_pol_sigma70_r4_t2"/>
</dbReference>
<dbReference type="InterPro" id="IPR007627">
    <property type="entry name" value="RNA_pol_sigma70_r2"/>
</dbReference>
<feature type="domain" description="RNA polymerase sigma-70 region 2" evidence="7">
    <location>
        <begin position="24"/>
        <end position="87"/>
    </location>
</feature>
<dbReference type="Gene3D" id="1.10.10.10">
    <property type="entry name" value="Winged helix-like DNA-binding domain superfamily/Winged helix DNA-binding domain"/>
    <property type="match status" value="1"/>
</dbReference>
<dbReference type="InterPro" id="IPR039425">
    <property type="entry name" value="RNA_pol_sigma-70-like"/>
</dbReference>
<dbReference type="GO" id="GO:0003677">
    <property type="term" value="F:DNA binding"/>
    <property type="evidence" value="ECO:0007669"/>
    <property type="project" value="UniProtKB-KW"/>
</dbReference>
<gene>
    <name evidence="9" type="ORF">BAA01_09665</name>
</gene>
<dbReference type="Pfam" id="PF04542">
    <property type="entry name" value="Sigma70_r2"/>
    <property type="match status" value="1"/>
</dbReference>
<evidence type="ECO:0000256" key="1">
    <source>
        <dbReference type="ARBA" id="ARBA00010641"/>
    </source>
</evidence>
<protein>
    <recommendedName>
        <fullName evidence="6">RNA polymerase sigma factor</fullName>
    </recommendedName>
</protein>
<comment type="similarity">
    <text evidence="1 6">Belongs to the sigma-70 factor family. ECF subfamily.</text>
</comment>
<dbReference type="GO" id="GO:0006352">
    <property type="term" value="P:DNA-templated transcription initiation"/>
    <property type="evidence" value="ECO:0007669"/>
    <property type="project" value="InterPro"/>
</dbReference>
<dbReference type="GO" id="GO:0006950">
    <property type="term" value="P:response to stress"/>
    <property type="evidence" value="ECO:0007669"/>
    <property type="project" value="UniProtKB-ARBA"/>
</dbReference>
<evidence type="ECO:0000259" key="7">
    <source>
        <dbReference type="Pfam" id="PF04542"/>
    </source>
</evidence>
<dbReference type="Proteomes" id="UP000196475">
    <property type="component" value="Unassembled WGS sequence"/>
</dbReference>
<dbReference type="PANTHER" id="PTHR43133:SF8">
    <property type="entry name" value="RNA POLYMERASE SIGMA FACTOR HI_1459-RELATED"/>
    <property type="match status" value="1"/>
</dbReference>
<proteinExistence type="inferred from homology"/>
<dbReference type="Gene3D" id="1.10.1740.10">
    <property type="match status" value="1"/>
</dbReference>
<evidence type="ECO:0000313" key="10">
    <source>
        <dbReference type="Proteomes" id="UP000196475"/>
    </source>
</evidence>
<dbReference type="InterPro" id="IPR014284">
    <property type="entry name" value="RNA_pol_sigma-70_dom"/>
</dbReference>
<reference evidence="10" key="1">
    <citation type="submission" date="2016-06" db="EMBL/GenBank/DDBJ databases">
        <authorList>
            <person name="Nascimento L."/>
            <person name="Pereira R.V."/>
            <person name="Martins L.F."/>
            <person name="Quaggio R.B."/>
            <person name="Silva A.M."/>
            <person name="Setubal J.C."/>
        </authorList>
    </citation>
    <scope>NUCLEOTIDE SEQUENCE [LARGE SCALE GENOMIC DNA]</scope>
</reference>
<feature type="domain" description="RNA polymerase sigma factor 70 region 4 type 2" evidence="8">
    <location>
        <begin position="119"/>
        <end position="172"/>
    </location>
</feature>
<dbReference type="InterPro" id="IPR000838">
    <property type="entry name" value="RNA_pol_sigma70_ECF_CS"/>
</dbReference>
<sequence length="190" mass="22435">MVSDEELLLSFKRGDKAAFEAFVYRYHAPLFGFLQRMLLDAELAEDLVQETFIRIIRHVQKGQLPVRVRPWIYRVALNLCRDYWRSAGYRLESMGLEQIPEQKDTNASVIELCERQEERQAIIRALDQLPDIQKQIVILRFYQDLKLQEISETLDIPLGTVKTYLYRALKALKFRLEEGKEGARREERTS</sequence>
<dbReference type="NCBIfam" id="TIGR02937">
    <property type="entry name" value="sigma70-ECF"/>
    <property type="match status" value="1"/>
</dbReference>
<organism evidence="9 10">
    <name type="scientific">Bacillus thermozeamaize</name>
    <dbReference type="NCBI Taxonomy" id="230954"/>
    <lineage>
        <taxon>Bacteria</taxon>
        <taxon>Bacillati</taxon>
        <taxon>Bacillota</taxon>
        <taxon>Bacilli</taxon>
        <taxon>Bacillales</taxon>
        <taxon>Bacillaceae</taxon>
        <taxon>Bacillus</taxon>
    </lineage>
</organism>
<dbReference type="CDD" id="cd06171">
    <property type="entry name" value="Sigma70_r4"/>
    <property type="match status" value="1"/>
</dbReference>
<comment type="caution">
    <text evidence="9">The sequence shown here is derived from an EMBL/GenBank/DDBJ whole genome shotgun (WGS) entry which is preliminary data.</text>
</comment>
<evidence type="ECO:0000256" key="3">
    <source>
        <dbReference type="ARBA" id="ARBA00023082"/>
    </source>
</evidence>
<keyword evidence="4 6" id="KW-0238">DNA-binding</keyword>
<evidence type="ECO:0000256" key="6">
    <source>
        <dbReference type="RuleBase" id="RU000716"/>
    </source>
</evidence>
<dbReference type="InterPro" id="IPR013324">
    <property type="entry name" value="RNA_pol_sigma_r3/r4-like"/>
</dbReference>
<dbReference type="AlphaFoldDB" id="A0A1Y3PUX5"/>
<dbReference type="InterPro" id="IPR013325">
    <property type="entry name" value="RNA_pol_sigma_r2"/>
</dbReference>
<dbReference type="SUPFAM" id="SSF88659">
    <property type="entry name" value="Sigma3 and sigma4 domains of RNA polymerase sigma factors"/>
    <property type="match status" value="1"/>
</dbReference>